<dbReference type="InterPro" id="IPR025421">
    <property type="entry name" value="DUF4148"/>
</dbReference>
<reference evidence="1 2" key="1">
    <citation type="submission" date="2021-12" db="EMBL/GenBank/DDBJ databases">
        <title>Genomic and phenotypic characterization of three Burkholderia contaminans isolates recovered from different sources.</title>
        <authorList>
            <person name="Lopez De Volder A."/>
            <person name="Fan Y."/>
            <person name="Nunvar J."/>
            <person name="Herrera T."/>
            <person name="Timp W."/>
            <person name="Degrossi J."/>
        </authorList>
    </citation>
    <scope>NUCLEOTIDE SEQUENCE [LARGE SCALE GENOMIC DNA]</scope>
    <source>
        <strain evidence="1 2">LMG 23361</strain>
        <plasmid evidence="1 2">unnamed2</plasmid>
    </source>
</reference>
<evidence type="ECO:0000313" key="1">
    <source>
        <dbReference type="EMBL" id="WFN23798.1"/>
    </source>
</evidence>
<name>A0ABD7YGA9_9BURK</name>
<dbReference type="RefSeq" id="WP_050068885.1">
    <property type="nucleotide sequence ID" value="NZ_BSTW01000044.1"/>
</dbReference>
<geneLocation type="plasmid" evidence="1 2">
    <name>unnamed2</name>
</geneLocation>
<evidence type="ECO:0000313" key="2">
    <source>
        <dbReference type="Proteomes" id="UP001220209"/>
    </source>
</evidence>
<keyword evidence="1" id="KW-0614">Plasmid</keyword>
<dbReference type="AlphaFoldDB" id="A0ABD7YGA9"/>
<gene>
    <name evidence="1" type="ORF">LXE91_42015</name>
</gene>
<dbReference type="EMBL" id="CP090644">
    <property type="protein sequence ID" value="WFN23798.1"/>
    <property type="molecule type" value="Genomic_DNA"/>
</dbReference>
<proteinExistence type="predicted"/>
<sequence length="150" mass="16090">MSSSKALDIEPSSQEFKMNRFSFINRAAFAVLMASVSVSVIAGGGGPRGQDYTQHPSNAVTIASSVPLEQVSTTAVRTETRLPLPVGISAQGKTRTEVYAELVQAERAGFVPSGNADYPPGPVTIERNLMRFKIAESWWQSTNQVTTAGK</sequence>
<dbReference type="Pfam" id="PF13663">
    <property type="entry name" value="DUF4148"/>
    <property type="match status" value="1"/>
</dbReference>
<organism evidence="1 2">
    <name type="scientific">Burkholderia contaminans</name>
    <dbReference type="NCBI Taxonomy" id="488447"/>
    <lineage>
        <taxon>Bacteria</taxon>
        <taxon>Pseudomonadati</taxon>
        <taxon>Pseudomonadota</taxon>
        <taxon>Betaproteobacteria</taxon>
        <taxon>Burkholderiales</taxon>
        <taxon>Burkholderiaceae</taxon>
        <taxon>Burkholderia</taxon>
        <taxon>Burkholderia cepacia complex</taxon>
    </lineage>
</organism>
<protein>
    <submittedName>
        <fullName evidence="1">DUF4148 domain-containing protein</fullName>
    </submittedName>
</protein>
<accession>A0ABD7YGA9</accession>
<dbReference type="Proteomes" id="UP001220209">
    <property type="component" value="Plasmid unnamed2"/>
</dbReference>